<name>A0ABN8Z2G3_RANTA</name>
<gene>
    <name evidence="2" type="ORF">MRATA1EN1_LOCUS16994</name>
</gene>
<dbReference type="Proteomes" id="UP001176941">
    <property type="component" value="Chromosome 27"/>
</dbReference>
<accession>A0ABN8Z2G3</accession>
<feature type="region of interest" description="Disordered" evidence="1">
    <location>
        <begin position="1"/>
        <end position="105"/>
    </location>
</feature>
<evidence type="ECO:0000313" key="2">
    <source>
        <dbReference type="EMBL" id="CAI9168032.1"/>
    </source>
</evidence>
<sequence>MVPQRRGNFPLKTAPRLARRRHGVNPPGAKLAPPPRAPPRPHRRAHTGLPREALLTADPAAPRSEGSGMSGGEVKFRPRSGAGEDPRLPFPMGKGTRAPPPRAVAPPSLRCSGGLTAEDAPGLAGRLSQPGYWVGVGESLGPRCLRMEWARSEGRAMPGSWSLFLIYGVWRKGAASDLGITSVPVG</sequence>
<protein>
    <submittedName>
        <fullName evidence="2">Uncharacterized protein</fullName>
    </submittedName>
</protein>
<proteinExistence type="predicted"/>
<organism evidence="2 3">
    <name type="scientific">Rangifer tarandus platyrhynchus</name>
    <name type="common">Svalbard reindeer</name>
    <dbReference type="NCBI Taxonomy" id="3082113"/>
    <lineage>
        <taxon>Eukaryota</taxon>
        <taxon>Metazoa</taxon>
        <taxon>Chordata</taxon>
        <taxon>Craniata</taxon>
        <taxon>Vertebrata</taxon>
        <taxon>Euteleostomi</taxon>
        <taxon>Mammalia</taxon>
        <taxon>Eutheria</taxon>
        <taxon>Laurasiatheria</taxon>
        <taxon>Artiodactyla</taxon>
        <taxon>Ruminantia</taxon>
        <taxon>Pecora</taxon>
        <taxon>Cervidae</taxon>
        <taxon>Odocoileinae</taxon>
        <taxon>Rangifer</taxon>
    </lineage>
</organism>
<keyword evidence="3" id="KW-1185">Reference proteome</keyword>
<dbReference type="EMBL" id="OX459963">
    <property type="protein sequence ID" value="CAI9168032.1"/>
    <property type="molecule type" value="Genomic_DNA"/>
</dbReference>
<reference evidence="2" key="1">
    <citation type="submission" date="2023-04" db="EMBL/GenBank/DDBJ databases">
        <authorList>
            <consortium name="ELIXIR-Norway"/>
        </authorList>
    </citation>
    <scope>NUCLEOTIDE SEQUENCE [LARGE SCALE GENOMIC DNA]</scope>
</reference>
<evidence type="ECO:0000313" key="3">
    <source>
        <dbReference type="Proteomes" id="UP001176941"/>
    </source>
</evidence>
<evidence type="ECO:0000256" key="1">
    <source>
        <dbReference type="SAM" id="MobiDB-lite"/>
    </source>
</evidence>